<dbReference type="GO" id="GO:0008881">
    <property type="term" value="F:glutamate racemase activity"/>
    <property type="evidence" value="ECO:0007669"/>
    <property type="project" value="UniProtKB-UniRule"/>
</dbReference>
<dbReference type="InterPro" id="IPR018187">
    <property type="entry name" value="Asp/Glu_racemase_AS_1"/>
</dbReference>
<dbReference type="UniPathway" id="UPA00219"/>
<dbReference type="SUPFAM" id="SSF53681">
    <property type="entry name" value="Aspartate/glutamate racemase"/>
    <property type="match status" value="2"/>
</dbReference>
<dbReference type="Proteomes" id="UP000054010">
    <property type="component" value="Unassembled WGS sequence"/>
</dbReference>
<evidence type="ECO:0000256" key="3">
    <source>
        <dbReference type="ARBA" id="ARBA00022960"/>
    </source>
</evidence>
<keyword evidence="9" id="KW-1185">Reference proteome</keyword>
<evidence type="ECO:0000256" key="4">
    <source>
        <dbReference type="ARBA" id="ARBA00022984"/>
    </source>
</evidence>
<comment type="caution">
    <text evidence="8">The sequence shown here is derived from an EMBL/GenBank/DDBJ whole genome shotgun (WGS) entry which is preliminary data.</text>
</comment>
<evidence type="ECO:0000256" key="5">
    <source>
        <dbReference type="ARBA" id="ARBA00023235"/>
    </source>
</evidence>
<dbReference type="eggNOG" id="COG0796">
    <property type="taxonomic scope" value="Bacteria"/>
</dbReference>
<dbReference type="GO" id="GO:0008360">
    <property type="term" value="P:regulation of cell shape"/>
    <property type="evidence" value="ECO:0007669"/>
    <property type="project" value="UniProtKB-KW"/>
</dbReference>
<feature type="active site" description="Proton donor/acceptor" evidence="7">
    <location>
        <position position="69"/>
    </location>
</feature>
<dbReference type="HOGENOM" id="CLU_052344_1_0_0"/>
<comment type="pathway">
    <text evidence="7">Cell wall biogenesis; peptidoglycan biosynthesis.</text>
</comment>
<proteinExistence type="inferred from homology"/>
<sequence>MIGVFDSGLGGLSVLRAIRERLPDHDLLYLADSAYCPYGPRPAAEVRVRAQVCANWLLQQGADLIVIACNTATSAAADQLRAELPVPVIGLEPGLKPAIAASRNGRVGVLATSGTLRGERFMNLVRRFASRAQIFTMPSPDLVGYVEAGDLNGPEVRAALTGYLEPLRSQGVDAVVLGCTHFPFLRPLIAELAGPEIEIIDTGPAVAEQVSRIVEVYAIDPDGGTLRFATTGDPEAVGPPLVRIWGEEVALIKAEI</sequence>
<dbReference type="InterPro" id="IPR004391">
    <property type="entry name" value="Glu_race"/>
</dbReference>
<dbReference type="HAMAP" id="MF_00258">
    <property type="entry name" value="Glu_racemase"/>
    <property type="match status" value="1"/>
</dbReference>
<dbReference type="InterPro" id="IPR015942">
    <property type="entry name" value="Asp/Glu/hydantoin_racemase"/>
</dbReference>
<reference evidence="8 9" key="1">
    <citation type="journal article" date="2011" name="J. Bacteriol.">
        <title>Draft genome sequence of the anoxygenic filamentous phototrophic bacterium Oscillochloris trichoides subsp. DG-6.</title>
        <authorList>
            <person name="Kuznetsov B.B."/>
            <person name="Ivanovsky R.N."/>
            <person name="Keppen O.I."/>
            <person name="Sukhacheva M.V."/>
            <person name="Bumazhkin B.K."/>
            <person name="Patutina E.O."/>
            <person name="Beletsky A.V."/>
            <person name="Mardanov A.V."/>
            <person name="Baslerov R.V."/>
            <person name="Panteleeva A.N."/>
            <person name="Kolganova T.V."/>
            <person name="Ravin N.V."/>
            <person name="Skryabin K.G."/>
        </authorList>
    </citation>
    <scope>NUCLEOTIDE SEQUENCE [LARGE SCALE GENOMIC DNA]</scope>
    <source>
        <strain evidence="8 9">DG-6</strain>
    </source>
</reference>
<dbReference type="PROSITE" id="PS00924">
    <property type="entry name" value="ASP_GLU_RACEMASE_2"/>
    <property type="match status" value="1"/>
</dbReference>
<dbReference type="NCBIfam" id="TIGR00067">
    <property type="entry name" value="glut_race"/>
    <property type="match status" value="1"/>
</dbReference>
<comment type="function">
    <text evidence="7">Provides the (R)-glutamate required for cell wall biosynthesis.</text>
</comment>
<feature type="binding site" evidence="7">
    <location>
        <begin position="6"/>
        <end position="7"/>
    </location>
    <ligand>
        <name>substrate</name>
    </ligand>
</feature>
<gene>
    <name evidence="7" type="primary">murI</name>
    <name evidence="8" type="ORF">OSCT_1659</name>
</gene>
<feature type="active site" description="Proton donor/acceptor" evidence="7">
    <location>
        <position position="179"/>
    </location>
</feature>
<dbReference type="Pfam" id="PF01177">
    <property type="entry name" value="Asp_Glu_race"/>
    <property type="match status" value="1"/>
</dbReference>
<protein>
    <recommendedName>
        <fullName evidence="2 7">Glutamate racemase</fullName>
        <ecNumber evidence="2 7">5.1.1.3</ecNumber>
    </recommendedName>
</protein>
<comment type="similarity">
    <text evidence="7">Belongs to the aspartate/glutamate racemases family.</text>
</comment>
<evidence type="ECO:0000256" key="2">
    <source>
        <dbReference type="ARBA" id="ARBA00013090"/>
    </source>
</evidence>
<keyword evidence="6 7" id="KW-0961">Cell wall biogenesis/degradation</keyword>
<evidence type="ECO:0000256" key="7">
    <source>
        <dbReference type="HAMAP-Rule" id="MF_00258"/>
    </source>
</evidence>
<dbReference type="GO" id="GO:0071555">
    <property type="term" value="P:cell wall organization"/>
    <property type="evidence" value="ECO:0007669"/>
    <property type="project" value="UniProtKB-KW"/>
</dbReference>
<keyword evidence="3 7" id="KW-0133">Cell shape</keyword>
<evidence type="ECO:0000256" key="1">
    <source>
        <dbReference type="ARBA" id="ARBA00001602"/>
    </source>
</evidence>
<dbReference type="EC" id="5.1.1.3" evidence="2 7"/>
<dbReference type="AlphaFoldDB" id="E1IEA8"/>
<dbReference type="Gene3D" id="3.40.50.1860">
    <property type="match status" value="2"/>
</dbReference>
<comment type="catalytic activity">
    <reaction evidence="1 7">
        <text>L-glutamate = D-glutamate</text>
        <dbReference type="Rhea" id="RHEA:12813"/>
        <dbReference type="ChEBI" id="CHEBI:29985"/>
        <dbReference type="ChEBI" id="CHEBI:29986"/>
        <dbReference type="EC" id="5.1.1.3"/>
    </reaction>
</comment>
<name>E1IEA8_9CHLR</name>
<dbReference type="PROSITE" id="PS00923">
    <property type="entry name" value="ASP_GLU_RACEMASE_1"/>
    <property type="match status" value="1"/>
</dbReference>
<dbReference type="InterPro" id="IPR033134">
    <property type="entry name" value="Asp/Glu_racemase_AS_2"/>
</dbReference>
<evidence type="ECO:0000313" key="9">
    <source>
        <dbReference type="Proteomes" id="UP000054010"/>
    </source>
</evidence>
<evidence type="ECO:0000256" key="6">
    <source>
        <dbReference type="ARBA" id="ARBA00023316"/>
    </source>
</evidence>
<feature type="binding site" evidence="7">
    <location>
        <begin position="70"/>
        <end position="71"/>
    </location>
    <ligand>
        <name>substrate</name>
    </ligand>
</feature>
<evidence type="ECO:0000313" key="8">
    <source>
        <dbReference type="EMBL" id="EFO80434.1"/>
    </source>
</evidence>
<dbReference type="OrthoDB" id="9801055at2"/>
<keyword evidence="4 7" id="KW-0573">Peptidoglycan synthesis</keyword>
<accession>E1IEA8</accession>
<dbReference type="InterPro" id="IPR001920">
    <property type="entry name" value="Asp/Glu_race"/>
</dbReference>
<dbReference type="GO" id="GO:0009252">
    <property type="term" value="P:peptidoglycan biosynthetic process"/>
    <property type="evidence" value="ECO:0007669"/>
    <property type="project" value="UniProtKB-UniRule"/>
</dbReference>
<dbReference type="STRING" id="765420.OSCT_1659"/>
<keyword evidence="5 7" id="KW-0413">Isomerase</keyword>
<dbReference type="PANTHER" id="PTHR21198">
    <property type="entry name" value="GLUTAMATE RACEMASE"/>
    <property type="match status" value="1"/>
</dbReference>
<dbReference type="FunFam" id="3.40.50.1860:FF:000001">
    <property type="entry name" value="Glutamate racemase"/>
    <property type="match status" value="1"/>
</dbReference>
<feature type="binding site" evidence="7">
    <location>
        <begin position="180"/>
        <end position="181"/>
    </location>
    <ligand>
        <name>substrate</name>
    </ligand>
</feature>
<organism evidence="8 9">
    <name type="scientific">Oscillochloris trichoides DG-6</name>
    <dbReference type="NCBI Taxonomy" id="765420"/>
    <lineage>
        <taxon>Bacteria</taxon>
        <taxon>Bacillati</taxon>
        <taxon>Chloroflexota</taxon>
        <taxon>Chloroflexia</taxon>
        <taxon>Chloroflexales</taxon>
        <taxon>Chloroflexineae</taxon>
        <taxon>Oscillochloridaceae</taxon>
        <taxon>Oscillochloris</taxon>
    </lineage>
</organism>
<dbReference type="EMBL" id="ADVR01000052">
    <property type="protein sequence ID" value="EFO80434.1"/>
    <property type="molecule type" value="Genomic_DNA"/>
</dbReference>
<dbReference type="PANTHER" id="PTHR21198:SF2">
    <property type="entry name" value="GLUTAMATE RACEMASE"/>
    <property type="match status" value="1"/>
</dbReference>
<feature type="binding site" evidence="7">
    <location>
        <begin position="38"/>
        <end position="39"/>
    </location>
    <ligand>
        <name>substrate</name>
    </ligand>
</feature>